<gene>
    <name evidence="4" type="ORF">DWB78_17970</name>
    <name evidence="5" type="ORF">SAMN05216278_3764</name>
</gene>
<dbReference type="CDD" id="cd00293">
    <property type="entry name" value="USP-like"/>
    <property type="match status" value="1"/>
</dbReference>
<comment type="similarity">
    <text evidence="1">Belongs to the universal stress protein A family.</text>
</comment>
<protein>
    <submittedName>
        <fullName evidence="4 5">Universal stress protein</fullName>
    </submittedName>
</protein>
<dbReference type="Proteomes" id="UP000199289">
    <property type="component" value="Unassembled WGS sequence"/>
</dbReference>
<sequence>MPTSDADDSSVRPTPLDDILVPHDTKKESVAAAGHAFRIAQMFDSTVHGLYAVESSNVLDGPSSDDAEYSHEEIDAIVRQELERQGDAALTQMADRAESRGVSFVREIRTASATQAILDYAEENDIDMIVMGKGRRKIDGPSTIGGDLLHVLQWTDIPVLTVSNPVKL</sequence>
<dbReference type="EMBL" id="QQST01000004">
    <property type="protein sequence ID" value="RDI69658.1"/>
    <property type="molecule type" value="Genomic_DNA"/>
</dbReference>
<feature type="region of interest" description="Disordered" evidence="2">
    <location>
        <begin position="1"/>
        <end position="20"/>
    </location>
</feature>
<dbReference type="Gene3D" id="3.40.50.620">
    <property type="entry name" value="HUPs"/>
    <property type="match status" value="1"/>
</dbReference>
<reference evidence="4 7" key="3">
    <citation type="submission" date="2018-07" db="EMBL/GenBank/DDBJ databases">
        <title>Genome sequence of extremly halophilic archaeon Halopelagius longus strain BC12-B1.</title>
        <authorList>
            <person name="Zhang X."/>
        </authorList>
    </citation>
    <scope>NUCLEOTIDE SEQUENCE [LARGE SCALE GENOMIC DNA]</scope>
    <source>
        <strain evidence="4 7">BC12-B1</strain>
    </source>
</reference>
<dbReference type="PANTHER" id="PTHR46268">
    <property type="entry name" value="STRESS RESPONSE PROTEIN NHAX"/>
    <property type="match status" value="1"/>
</dbReference>
<accession>A0A1H1GM44</accession>
<dbReference type="OrthoDB" id="105697at2157"/>
<proteinExistence type="inferred from homology"/>
<dbReference type="AlphaFoldDB" id="A0A1H1GM44"/>
<dbReference type="InterPro" id="IPR006016">
    <property type="entry name" value="UspA"/>
</dbReference>
<dbReference type="InterPro" id="IPR014729">
    <property type="entry name" value="Rossmann-like_a/b/a_fold"/>
</dbReference>
<organism evidence="5 6">
    <name type="scientific">Halopelagius longus</name>
    <dbReference type="NCBI Taxonomy" id="1236180"/>
    <lineage>
        <taxon>Archaea</taxon>
        <taxon>Methanobacteriati</taxon>
        <taxon>Methanobacteriota</taxon>
        <taxon>Stenosarchaea group</taxon>
        <taxon>Halobacteria</taxon>
        <taxon>Halobacteriales</taxon>
        <taxon>Haloferacaceae</taxon>
    </lineage>
</organism>
<evidence type="ECO:0000259" key="3">
    <source>
        <dbReference type="Pfam" id="PF00582"/>
    </source>
</evidence>
<dbReference type="PANTHER" id="PTHR46268:SF6">
    <property type="entry name" value="UNIVERSAL STRESS PROTEIN UP12"/>
    <property type="match status" value="1"/>
</dbReference>
<feature type="domain" description="UspA" evidence="3">
    <location>
        <begin position="18"/>
        <end position="162"/>
    </location>
</feature>
<dbReference type="RefSeq" id="WP_092539241.1">
    <property type="nucleotide sequence ID" value="NZ_FNKQ01000006.1"/>
</dbReference>
<dbReference type="Proteomes" id="UP000255421">
    <property type="component" value="Unassembled WGS sequence"/>
</dbReference>
<evidence type="ECO:0000256" key="2">
    <source>
        <dbReference type="SAM" id="MobiDB-lite"/>
    </source>
</evidence>
<reference evidence="5" key="1">
    <citation type="submission" date="2016-10" db="EMBL/GenBank/DDBJ databases">
        <authorList>
            <person name="de Groot N.N."/>
        </authorList>
    </citation>
    <scope>NUCLEOTIDE SEQUENCE [LARGE SCALE GENOMIC DNA]</scope>
    <source>
        <strain evidence="5">CGMCC 1.12397</strain>
    </source>
</reference>
<evidence type="ECO:0000256" key="1">
    <source>
        <dbReference type="ARBA" id="ARBA00008791"/>
    </source>
</evidence>
<evidence type="ECO:0000313" key="4">
    <source>
        <dbReference type="EMBL" id="RDI69658.1"/>
    </source>
</evidence>
<name>A0A1H1GM44_9EURY</name>
<evidence type="ECO:0000313" key="6">
    <source>
        <dbReference type="Proteomes" id="UP000199289"/>
    </source>
</evidence>
<reference evidence="6" key="2">
    <citation type="submission" date="2016-10" db="EMBL/GenBank/DDBJ databases">
        <authorList>
            <person name="Varghese N."/>
            <person name="Submissions S."/>
        </authorList>
    </citation>
    <scope>NUCLEOTIDE SEQUENCE [LARGE SCALE GENOMIC DNA]</scope>
    <source>
        <strain evidence="6">CGMCC 1.12397</strain>
    </source>
</reference>
<dbReference type="Pfam" id="PF00582">
    <property type="entry name" value="Usp"/>
    <property type="match status" value="1"/>
</dbReference>
<evidence type="ECO:0000313" key="7">
    <source>
        <dbReference type="Proteomes" id="UP000255421"/>
    </source>
</evidence>
<dbReference type="SUPFAM" id="SSF52402">
    <property type="entry name" value="Adenine nucleotide alpha hydrolases-like"/>
    <property type="match status" value="1"/>
</dbReference>
<keyword evidence="7" id="KW-1185">Reference proteome</keyword>
<evidence type="ECO:0000313" key="5">
    <source>
        <dbReference type="EMBL" id="SDR14294.1"/>
    </source>
</evidence>
<dbReference type="EMBL" id="FNKQ01000006">
    <property type="protein sequence ID" value="SDR14294.1"/>
    <property type="molecule type" value="Genomic_DNA"/>
</dbReference>